<evidence type="ECO:0000313" key="3">
    <source>
        <dbReference type="Proteomes" id="UP000772181"/>
    </source>
</evidence>
<dbReference type="AlphaFoldDB" id="A0A933GN84"/>
<gene>
    <name evidence="2" type="ORF">HY730_08780</name>
</gene>
<organism evidence="2 3">
    <name type="scientific">Tectimicrobiota bacterium</name>
    <dbReference type="NCBI Taxonomy" id="2528274"/>
    <lineage>
        <taxon>Bacteria</taxon>
        <taxon>Pseudomonadati</taxon>
        <taxon>Nitrospinota/Tectimicrobiota group</taxon>
        <taxon>Candidatus Tectimicrobiota</taxon>
    </lineage>
</organism>
<dbReference type="Proteomes" id="UP000772181">
    <property type="component" value="Unassembled WGS sequence"/>
</dbReference>
<protein>
    <recommendedName>
        <fullName evidence="4">DUF1640 domain-containing protein</fullName>
    </recommendedName>
</protein>
<reference evidence="2" key="1">
    <citation type="submission" date="2020-07" db="EMBL/GenBank/DDBJ databases">
        <title>Huge and variable diversity of episymbiotic CPR bacteria and DPANN archaea in groundwater ecosystems.</title>
        <authorList>
            <person name="He C.Y."/>
            <person name="Keren R."/>
            <person name="Whittaker M."/>
            <person name="Farag I.F."/>
            <person name="Doudna J."/>
            <person name="Cate J.H.D."/>
            <person name="Banfield J.F."/>
        </authorList>
    </citation>
    <scope>NUCLEOTIDE SEQUENCE</scope>
    <source>
        <strain evidence="2">NC_groundwater_1482_Ag_S-0.65um_47_24</strain>
    </source>
</reference>
<proteinExistence type="predicted"/>
<evidence type="ECO:0000256" key="1">
    <source>
        <dbReference type="SAM" id="Phobius"/>
    </source>
</evidence>
<feature type="transmembrane region" description="Helical" evidence="1">
    <location>
        <begin position="102"/>
        <end position="121"/>
    </location>
</feature>
<keyword evidence="1" id="KW-0472">Membrane</keyword>
<comment type="caution">
    <text evidence="2">The sequence shown here is derived from an EMBL/GenBank/DDBJ whole genome shotgun (WGS) entry which is preliminary data.</text>
</comment>
<keyword evidence="1" id="KW-1133">Transmembrane helix</keyword>
<accession>A0A933GN84</accession>
<evidence type="ECO:0008006" key="4">
    <source>
        <dbReference type="Google" id="ProtNLM"/>
    </source>
</evidence>
<dbReference type="EMBL" id="JACQWF010000385">
    <property type="protein sequence ID" value="MBI4596453.1"/>
    <property type="molecule type" value="Genomic_DNA"/>
</dbReference>
<name>A0A933GN84_UNCTE</name>
<evidence type="ECO:0000313" key="2">
    <source>
        <dbReference type="EMBL" id="MBI4596453.1"/>
    </source>
</evidence>
<sequence length="130" mass="15574">MPVTLPIDVYEVFEKSFGKENAHMVVKSLEATISDVTDYRWKVTKDELLESIRKEFVTREIFEERFKNLEIQMDLRFKNLENKMDERFHSVDERFKSLNFKLNIFLAIAFIALTFANPTFVKLLERLLKF</sequence>
<keyword evidence="1" id="KW-0812">Transmembrane</keyword>